<evidence type="ECO:0000256" key="4">
    <source>
        <dbReference type="ARBA" id="ARBA00022989"/>
    </source>
</evidence>
<dbReference type="GO" id="GO:0006879">
    <property type="term" value="P:intracellular iron ion homeostasis"/>
    <property type="evidence" value="ECO:0007669"/>
    <property type="project" value="TreeGrafter"/>
</dbReference>
<evidence type="ECO:0000259" key="9">
    <source>
        <dbReference type="Pfam" id="PF01794"/>
    </source>
</evidence>
<dbReference type="InterPro" id="IPR051410">
    <property type="entry name" value="Ferric/Cupric_Reductase"/>
</dbReference>
<accession>A0AAE0HTU2</accession>
<feature type="transmembrane region" description="Helical" evidence="8">
    <location>
        <begin position="193"/>
        <end position="210"/>
    </location>
</feature>
<dbReference type="AlphaFoldDB" id="A0AAE0HTU2"/>
<feature type="region of interest" description="Disordered" evidence="7">
    <location>
        <begin position="553"/>
        <end position="574"/>
    </location>
</feature>
<dbReference type="Pfam" id="PF01794">
    <property type="entry name" value="Ferric_reduct"/>
    <property type="match status" value="1"/>
</dbReference>
<dbReference type="InterPro" id="IPR017938">
    <property type="entry name" value="Riboflavin_synthase-like_b-brl"/>
</dbReference>
<reference evidence="10" key="2">
    <citation type="submission" date="2023-06" db="EMBL/GenBank/DDBJ databases">
        <authorList>
            <consortium name="Lawrence Berkeley National Laboratory"/>
            <person name="Haridas S."/>
            <person name="Hensen N."/>
            <person name="Bonometti L."/>
            <person name="Westerberg I."/>
            <person name="Brannstrom I.O."/>
            <person name="Guillou S."/>
            <person name="Cros-Aarteil S."/>
            <person name="Calhoun S."/>
            <person name="Kuo A."/>
            <person name="Mondo S."/>
            <person name="Pangilinan J."/>
            <person name="Riley R."/>
            <person name="Labutti K."/>
            <person name="Andreopoulos B."/>
            <person name="Lipzen A."/>
            <person name="Chen C."/>
            <person name="Yanf M."/>
            <person name="Daum C."/>
            <person name="Ng V."/>
            <person name="Clum A."/>
            <person name="Steindorff A."/>
            <person name="Ohm R."/>
            <person name="Martin F."/>
            <person name="Silar P."/>
            <person name="Natvig D."/>
            <person name="Lalanne C."/>
            <person name="Gautier V."/>
            <person name="Ament-Velasquez S.L."/>
            <person name="Kruys A."/>
            <person name="Hutchinson M.I."/>
            <person name="Powell A.J."/>
            <person name="Barry K."/>
            <person name="Miller A.N."/>
            <person name="Grigoriev I.V."/>
            <person name="Debuchy R."/>
            <person name="Gladieux P."/>
            <person name="Thoren M.H."/>
            <person name="Johannesson H."/>
        </authorList>
    </citation>
    <scope>NUCLEOTIDE SEQUENCE</scope>
    <source>
        <strain evidence="10">CBS 118394</strain>
    </source>
</reference>
<feature type="transmembrane region" description="Helical" evidence="8">
    <location>
        <begin position="131"/>
        <end position="151"/>
    </location>
</feature>
<dbReference type="GO" id="GO:0005886">
    <property type="term" value="C:plasma membrane"/>
    <property type="evidence" value="ECO:0007669"/>
    <property type="project" value="TreeGrafter"/>
</dbReference>
<keyword evidence="5" id="KW-0406">Ion transport</keyword>
<sequence>MNPDVVTYYSIGFSAMWATPLLLSLYALFCRRVVPLFHRQLAKVRYQRLSGLTRLRLFHGMTRIELLLVSVYIAGNGVVVPLQASKGVTITSSAALAASINLVPLLLGGRTTRIADVFGVSRPVYYVAHHWIGRTAIVQGLIHAAISLNAVARGQAFGPIALSGSIAAGSFLAVLLLSLPWLRRMQGAAFHGVHRILYVASMTGLVWHVLLTQSVLHEVLVFVACGLWVLSHAYRVVSRWRSAEVIEKWSNSEVTRLRLRTQRTVAAFPGSYFYLYMPGSYLNYNLLRSSAVMMLWSDVNQTATGKTTDFQILAGRQSRYLRQLQTIQKGDRMLLDGPYGQDLQLSKYETVILTAKGMGILSILPMALHLAARKDYDDSVRSQSNLEDPTMGLATGPSAVPVFRDATRRIDLLWRLEHNDQEGWVADQLKALQDLDPRQVMLLVWCIYPRPKKKSPPFQEEPHWVAVYPEEGQSIVEAEAPYSFEKALSHEVLMPGKCIVVDERRASVIRNTSRDWPIEFVEAEYRPEDNEDRRWQGRGRPMHREAVRNTGARVSETTNMSKPPRPIATQQPQATPAVEVLGSQRREEIVRELGTATVIDLTDDDNPPAQHRDLRTHHRQEALERLKIATVIDLTSDDNPSEYRWERLAVRLQSFALVPSGIPQSYTLNCDGWTVGSTAHVNPRSTCQPPLHMSNPRSTCQPPLHHRGCHSA</sequence>
<evidence type="ECO:0000256" key="6">
    <source>
        <dbReference type="ARBA" id="ARBA00023136"/>
    </source>
</evidence>
<feature type="transmembrane region" description="Helical" evidence="8">
    <location>
        <begin position="216"/>
        <end position="234"/>
    </location>
</feature>
<keyword evidence="3 8" id="KW-0812">Transmembrane</keyword>
<feature type="domain" description="Ferric oxidoreductase" evidence="9">
    <location>
        <begin position="96"/>
        <end position="203"/>
    </location>
</feature>
<feature type="transmembrane region" description="Helical" evidence="8">
    <location>
        <begin position="157"/>
        <end position="181"/>
    </location>
</feature>
<name>A0AAE0HTU2_9PEZI</name>
<dbReference type="PANTHER" id="PTHR32361:SF26">
    <property type="entry name" value="FAD-BINDING 8 DOMAIN-CONTAINING PROTEIN-RELATED"/>
    <property type="match status" value="1"/>
</dbReference>
<protein>
    <recommendedName>
        <fullName evidence="9">Ferric oxidoreductase domain-containing protein</fullName>
    </recommendedName>
</protein>
<evidence type="ECO:0000256" key="3">
    <source>
        <dbReference type="ARBA" id="ARBA00022692"/>
    </source>
</evidence>
<evidence type="ECO:0000313" key="11">
    <source>
        <dbReference type="Proteomes" id="UP001283341"/>
    </source>
</evidence>
<gene>
    <name evidence="10" type="ORF">B0H66DRAFT_644661</name>
</gene>
<dbReference type="GO" id="GO:0015677">
    <property type="term" value="P:copper ion import"/>
    <property type="evidence" value="ECO:0007669"/>
    <property type="project" value="TreeGrafter"/>
</dbReference>
<dbReference type="GO" id="GO:0006826">
    <property type="term" value="P:iron ion transport"/>
    <property type="evidence" value="ECO:0007669"/>
    <property type="project" value="TreeGrafter"/>
</dbReference>
<feature type="region of interest" description="Disordered" evidence="7">
    <location>
        <begin position="688"/>
        <end position="712"/>
    </location>
</feature>
<comment type="caution">
    <text evidence="10">The sequence shown here is derived from an EMBL/GenBank/DDBJ whole genome shotgun (WGS) entry which is preliminary data.</text>
</comment>
<reference evidence="10" key="1">
    <citation type="journal article" date="2023" name="Mol. Phylogenet. Evol.">
        <title>Genome-scale phylogeny and comparative genomics of the fungal order Sordariales.</title>
        <authorList>
            <person name="Hensen N."/>
            <person name="Bonometti L."/>
            <person name="Westerberg I."/>
            <person name="Brannstrom I.O."/>
            <person name="Guillou S."/>
            <person name="Cros-Aarteil S."/>
            <person name="Calhoun S."/>
            <person name="Haridas S."/>
            <person name="Kuo A."/>
            <person name="Mondo S."/>
            <person name="Pangilinan J."/>
            <person name="Riley R."/>
            <person name="LaButti K."/>
            <person name="Andreopoulos B."/>
            <person name="Lipzen A."/>
            <person name="Chen C."/>
            <person name="Yan M."/>
            <person name="Daum C."/>
            <person name="Ng V."/>
            <person name="Clum A."/>
            <person name="Steindorff A."/>
            <person name="Ohm R.A."/>
            <person name="Martin F."/>
            <person name="Silar P."/>
            <person name="Natvig D.O."/>
            <person name="Lalanne C."/>
            <person name="Gautier V."/>
            <person name="Ament-Velasquez S.L."/>
            <person name="Kruys A."/>
            <person name="Hutchinson M.I."/>
            <person name="Powell A.J."/>
            <person name="Barry K."/>
            <person name="Miller A.N."/>
            <person name="Grigoriev I.V."/>
            <person name="Debuchy R."/>
            <person name="Gladieux P."/>
            <person name="Hiltunen Thoren M."/>
            <person name="Johannesson H."/>
        </authorList>
    </citation>
    <scope>NUCLEOTIDE SEQUENCE</scope>
    <source>
        <strain evidence="10">CBS 118394</strain>
    </source>
</reference>
<dbReference type="GO" id="GO:0000293">
    <property type="term" value="F:ferric-chelate reductase activity"/>
    <property type="evidence" value="ECO:0007669"/>
    <property type="project" value="TreeGrafter"/>
</dbReference>
<organism evidence="10 11">
    <name type="scientific">Apodospora peruviana</name>
    <dbReference type="NCBI Taxonomy" id="516989"/>
    <lineage>
        <taxon>Eukaryota</taxon>
        <taxon>Fungi</taxon>
        <taxon>Dikarya</taxon>
        <taxon>Ascomycota</taxon>
        <taxon>Pezizomycotina</taxon>
        <taxon>Sordariomycetes</taxon>
        <taxon>Sordariomycetidae</taxon>
        <taxon>Sordariales</taxon>
        <taxon>Lasiosphaeriaceae</taxon>
        <taxon>Apodospora</taxon>
    </lineage>
</organism>
<feature type="transmembrane region" description="Helical" evidence="8">
    <location>
        <begin position="64"/>
        <end position="84"/>
    </location>
</feature>
<evidence type="ECO:0000256" key="5">
    <source>
        <dbReference type="ARBA" id="ARBA00023065"/>
    </source>
</evidence>
<evidence type="ECO:0000256" key="1">
    <source>
        <dbReference type="ARBA" id="ARBA00004141"/>
    </source>
</evidence>
<keyword evidence="4 8" id="KW-1133">Transmembrane helix</keyword>
<keyword evidence="6 8" id="KW-0472">Membrane</keyword>
<evidence type="ECO:0000256" key="7">
    <source>
        <dbReference type="SAM" id="MobiDB-lite"/>
    </source>
</evidence>
<comment type="subcellular location">
    <subcellularLocation>
        <location evidence="1">Membrane</location>
        <topology evidence="1">Multi-pass membrane protein</topology>
    </subcellularLocation>
</comment>
<evidence type="ECO:0000256" key="2">
    <source>
        <dbReference type="ARBA" id="ARBA00022448"/>
    </source>
</evidence>
<dbReference type="Proteomes" id="UP001283341">
    <property type="component" value="Unassembled WGS sequence"/>
</dbReference>
<feature type="transmembrane region" description="Helical" evidence="8">
    <location>
        <begin position="265"/>
        <end position="284"/>
    </location>
</feature>
<evidence type="ECO:0000313" key="10">
    <source>
        <dbReference type="EMBL" id="KAK3312464.1"/>
    </source>
</evidence>
<feature type="transmembrane region" description="Helical" evidence="8">
    <location>
        <begin position="90"/>
        <end position="110"/>
    </location>
</feature>
<dbReference type="InterPro" id="IPR039261">
    <property type="entry name" value="FNR_nucleotide-bd"/>
</dbReference>
<dbReference type="InterPro" id="IPR013130">
    <property type="entry name" value="Fe3_Rdtase_TM_dom"/>
</dbReference>
<dbReference type="Gene3D" id="3.40.50.80">
    <property type="entry name" value="Nucleotide-binding domain of ferredoxin-NADP reductase (FNR) module"/>
    <property type="match status" value="1"/>
</dbReference>
<keyword evidence="11" id="KW-1185">Reference proteome</keyword>
<feature type="transmembrane region" description="Helical" evidence="8">
    <location>
        <begin position="6"/>
        <end position="29"/>
    </location>
</feature>
<dbReference type="EMBL" id="JAUEDM010000009">
    <property type="protein sequence ID" value="KAK3312464.1"/>
    <property type="molecule type" value="Genomic_DNA"/>
</dbReference>
<evidence type="ECO:0000256" key="8">
    <source>
        <dbReference type="SAM" id="Phobius"/>
    </source>
</evidence>
<keyword evidence="2" id="KW-0813">Transport</keyword>
<dbReference type="PANTHER" id="PTHR32361">
    <property type="entry name" value="FERRIC/CUPRIC REDUCTASE TRANSMEMBRANE COMPONENT"/>
    <property type="match status" value="1"/>
</dbReference>
<proteinExistence type="predicted"/>
<dbReference type="SUPFAM" id="SSF63380">
    <property type="entry name" value="Riboflavin synthase domain-like"/>
    <property type="match status" value="1"/>
</dbReference>